<proteinExistence type="predicted"/>
<dbReference type="AlphaFoldDB" id="A0AAD5QT77"/>
<protein>
    <recommendedName>
        <fullName evidence="1">Olfactomedin-like domain-containing protein</fullName>
    </recommendedName>
</protein>
<keyword evidence="3" id="KW-1185">Reference proteome</keyword>
<feature type="domain" description="Olfactomedin-like" evidence="1">
    <location>
        <begin position="159"/>
        <end position="235"/>
    </location>
</feature>
<dbReference type="EMBL" id="JAHQIW010003299">
    <property type="protein sequence ID" value="KAJ1358136.1"/>
    <property type="molecule type" value="Genomic_DNA"/>
</dbReference>
<comment type="caution">
    <text evidence="2">The sequence shown here is derived from an EMBL/GenBank/DDBJ whole genome shotgun (WGS) entry which is preliminary data.</text>
</comment>
<dbReference type="Pfam" id="PF02191">
    <property type="entry name" value="OLF"/>
    <property type="match status" value="1"/>
</dbReference>
<reference evidence="2" key="1">
    <citation type="submission" date="2021-06" db="EMBL/GenBank/DDBJ databases">
        <title>Parelaphostrongylus tenuis whole genome reference sequence.</title>
        <authorList>
            <person name="Garwood T.J."/>
            <person name="Larsen P.A."/>
            <person name="Fountain-Jones N.M."/>
            <person name="Garbe J.R."/>
            <person name="Macchietto M.G."/>
            <person name="Kania S.A."/>
            <person name="Gerhold R.W."/>
            <person name="Richards J.E."/>
            <person name="Wolf T.M."/>
        </authorList>
    </citation>
    <scope>NUCLEOTIDE SEQUENCE</scope>
    <source>
        <strain evidence="2">MNPRO001-30</strain>
        <tissue evidence="2">Meninges</tissue>
    </source>
</reference>
<evidence type="ECO:0000259" key="1">
    <source>
        <dbReference type="Pfam" id="PF02191"/>
    </source>
</evidence>
<accession>A0AAD5QT77</accession>
<gene>
    <name evidence="2" type="ORF">KIN20_016452</name>
</gene>
<evidence type="ECO:0000313" key="2">
    <source>
        <dbReference type="EMBL" id="KAJ1358136.1"/>
    </source>
</evidence>
<sequence length="291" mass="32879">MLGTAVPWLAVFISVAIIVIQRATITNLQNQLAPTWRTKRSLDLQKSVYVPVYAQISEKALHRLCMEKHYSDIEAANYKKMAIVTTTTTAVTKAATRKLRKSRLHTQRKRSLYYAMTVKGKSDLTLKISQQFKECSTEMILSDPNPIGTRPNNVGGAMRDGSSYYLTEFTLGYSILMFPSIRSLNQSEPKSLITLPYPFHGTDNTVFNNTVYYSYGDTIVSFNMFTGETKQIRLNVSEVNALWSMLTLVFEHQLNTSASIRHVTEKFALTIRRQFGDQLPTDGPSPTNPLD</sequence>
<dbReference type="InterPro" id="IPR003112">
    <property type="entry name" value="Olfac-like_dom"/>
</dbReference>
<organism evidence="2 3">
    <name type="scientific">Parelaphostrongylus tenuis</name>
    <name type="common">Meningeal worm</name>
    <dbReference type="NCBI Taxonomy" id="148309"/>
    <lineage>
        <taxon>Eukaryota</taxon>
        <taxon>Metazoa</taxon>
        <taxon>Ecdysozoa</taxon>
        <taxon>Nematoda</taxon>
        <taxon>Chromadorea</taxon>
        <taxon>Rhabditida</taxon>
        <taxon>Rhabditina</taxon>
        <taxon>Rhabditomorpha</taxon>
        <taxon>Strongyloidea</taxon>
        <taxon>Metastrongylidae</taxon>
        <taxon>Parelaphostrongylus</taxon>
    </lineage>
</organism>
<dbReference type="Proteomes" id="UP001196413">
    <property type="component" value="Unassembled WGS sequence"/>
</dbReference>
<evidence type="ECO:0000313" key="3">
    <source>
        <dbReference type="Proteomes" id="UP001196413"/>
    </source>
</evidence>
<name>A0AAD5QT77_PARTN</name>